<dbReference type="InterPro" id="IPR011990">
    <property type="entry name" value="TPR-like_helical_dom_sf"/>
</dbReference>
<feature type="signal peptide" evidence="1">
    <location>
        <begin position="1"/>
        <end position="23"/>
    </location>
</feature>
<evidence type="ECO:0000313" key="3">
    <source>
        <dbReference type="EMBL" id="GGB34804.1"/>
    </source>
</evidence>
<dbReference type="AlphaFoldDB" id="A0A916WW72"/>
<dbReference type="EMBL" id="BMIH01000003">
    <property type="protein sequence ID" value="GGB34804.1"/>
    <property type="molecule type" value="Genomic_DNA"/>
</dbReference>
<organism evidence="3 4">
    <name type="scientific">Sphingomonas metalli</name>
    <dbReference type="NCBI Taxonomy" id="1779358"/>
    <lineage>
        <taxon>Bacteria</taxon>
        <taxon>Pseudomonadati</taxon>
        <taxon>Pseudomonadota</taxon>
        <taxon>Alphaproteobacteria</taxon>
        <taxon>Sphingomonadales</taxon>
        <taxon>Sphingomonadaceae</taxon>
        <taxon>Sphingomonas</taxon>
    </lineage>
</organism>
<accession>A0A916WW72</accession>
<sequence length="662" mass="69896">MRVSEWMAGAAIAVAATMAGAQAPAPSAAPTVQQAFDAAAALDAGKDADAAVAAWTALEARVKPGSRSQAIVMVRKGGALFRAGKVEDADAALRRGLGALPTGDASLAHDRALAYLLLGTVAHSTLDYAGAASEFEKSEAAAQDPVDKLRAALALVQVQAFVDPAAAARALQRTDGYVAGLGKVDKQVSAVVARRRTLLALNTGDFAAARTSALASVAAMGGLTERTSIDDVEARGDAALALILLGQRDKAREYMAMTGAGRQLKGGFGPGEQVTVPDCGGEAELKPADVAVVQFSIRDDGTVGMVEPVYAAGGGRVALEFARAVRSWYWSPEELASIPAFYRYNVRVEMRCSTAFSRPSIYATLDGGIARWLTDQGLDTEVPADQTAATRPGEQQALTQAAAKDPQSLQTLRAAWTLANNPTLPREERTRLYQQALAVAVQRKAPVMVRLALDLPARVTGQVDPSKMREMLALLTRMLAEPDYSGDAQAQAAIRMIGTDYLPVGSGRTRAMLDWLRPIAADARLAKTDSYRVGALVRIASAEQRAGDLAAARTSFAASGLSADQCAVLDSAPKLLNLPGSDAFPREAQQWGFEGWTQVQYDIRADGRTDNVRTLLSYPAFVFSKAASDVATQARFEKTFRPDGGLGCGGSKQRVLFRLPNG</sequence>
<name>A0A916WW72_9SPHN</name>
<proteinExistence type="predicted"/>
<dbReference type="InterPro" id="IPR037682">
    <property type="entry name" value="TonB_C"/>
</dbReference>
<comment type="caution">
    <text evidence="3">The sequence shown here is derived from an EMBL/GenBank/DDBJ whole genome shotgun (WGS) entry which is preliminary data.</text>
</comment>
<feature type="domain" description="TonB C-terminal" evidence="2">
    <location>
        <begin position="569"/>
        <end position="662"/>
    </location>
</feature>
<dbReference type="GO" id="GO:0055085">
    <property type="term" value="P:transmembrane transport"/>
    <property type="evidence" value="ECO:0007669"/>
    <property type="project" value="InterPro"/>
</dbReference>
<dbReference type="Proteomes" id="UP000623067">
    <property type="component" value="Unassembled WGS sequence"/>
</dbReference>
<keyword evidence="4" id="KW-1185">Reference proteome</keyword>
<dbReference type="PROSITE" id="PS52015">
    <property type="entry name" value="TONB_CTD"/>
    <property type="match status" value="1"/>
</dbReference>
<evidence type="ECO:0000256" key="1">
    <source>
        <dbReference type="SAM" id="SignalP"/>
    </source>
</evidence>
<dbReference type="Gene3D" id="3.30.2420.10">
    <property type="entry name" value="TonB"/>
    <property type="match status" value="1"/>
</dbReference>
<gene>
    <name evidence="3" type="ORF">GCM10011380_25300</name>
</gene>
<feature type="chain" id="PRO_5037664485" description="TonB C-terminal domain-containing protein" evidence="1">
    <location>
        <begin position="24"/>
        <end position="662"/>
    </location>
</feature>
<evidence type="ECO:0000313" key="4">
    <source>
        <dbReference type="Proteomes" id="UP000623067"/>
    </source>
</evidence>
<dbReference type="Pfam" id="PF03544">
    <property type="entry name" value="TonB_C"/>
    <property type="match status" value="1"/>
</dbReference>
<reference evidence="3" key="1">
    <citation type="journal article" date="2014" name="Int. J. Syst. Evol. Microbiol.">
        <title>Complete genome sequence of Corynebacterium casei LMG S-19264T (=DSM 44701T), isolated from a smear-ripened cheese.</title>
        <authorList>
            <consortium name="US DOE Joint Genome Institute (JGI-PGF)"/>
            <person name="Walter F."/>
            <person name="Albersmeier A."/>
            <person name="Kalinowski J."/>
            <person name="Ruckert C."/>
        </authorList>
    </citation>
    <scope>NUCLEOTIDE SEQUENCE</scope>
    <source>
        <strain evidence="3">CGMCC 1.15330</strain>
    </source>
</reference>
<dbReference type="RefSeq" id="WP_188659132.1">
    <property type="nucleotide sequence ID" value="NZ_BMIH01000003.1"/>
</dbReference>
<reference evidence="3" key="2">
    <citation type="submission" date="2020-09" db="EMBL/GenBank/DDBJ databases">
        <authorList>
            <person name="Sun Q."/>
            <person name="Zhou Y."/>
        </authorList>
    </citation>
    <scope>NUCLEOTIDE SEQUENCE</scope>
    <source>
        <strain evidence="3">CGMCC 1.15330</strain>
    </source>
</reference>
<evidence type="ECO:0000259" key="2">
    <source>
        <dbReference type="PROSITE" id="PS52015"/>
    </source>
</evidence>
<dbReference type="SUPFAM" id="SSF74653">
    <property type="entry name" value="TolA/TonB C-terminal domain"/>
    <property type="match status" value="1"/>
</dbReference>
<keyword evidence="1" id="KW-0732">Signal</keyword>
<dbReference type="Gene3D" id="1.25.40.10">
    <property type="entry name" value="Tetratricopeptide repeat domain"/>
    <property type="match status" value="1"/>
</dbReference>
<protein>
    <recommendedName>
        <fullName evidence="2">TonB C-terminal domain-containing protein</fullName>
    </recommendedName>
</protein>